<sequence length="166" mass="18833">HLDLISHDEMFPAIHKIWEIQDQLWLGLEGKMVRRTEGNIDDAVIDGNASVGGPDGEGTFESTVITGVDIVINHHFTTEAYKKYIKDYMKSIKGKLEEQRPEKVKPFVAGAAEQTKHIRANFKTYQFFFIVENMHPDGMVALLGYREGDVNPYIVFFKGGLEMEKG</sequence>
<organism evidence="6 7">
    <name type="scientific">Loxodonta africana</name>
    <name type="common">African elephant</name>
    <dbReference type="NCBI Taxonomy" id="9785"/>
    <lineage>
        <taxon>Eukaryota</taxon>
        <taxon>Metazoa</taxon>
        <taxon>Chordata</taxon>
        <taxon>Craniata</taxon>
        <taxon>Vertebrata</taxon>
        <taxon>Euteleostomi</taxon>
        <taxon>Mammalia</taxon>
        <taxon>Eutheria</taxon>
        <taxon>Afrotheria</taxon>
        <taxon>Proboscidea</taxon>
        <taxon>Elephantidae</taxon>
        <taxon>Loxodonta</taxon>
    </lineage>
</organism>
<name>G3TWM6_LOXAF</name>
<dbReference type="InterPro" id="IPR018105">
    <property type="entry name" value="Translational_control_tumour_p"/>
</dbReference>
<evidence type="ECO:0000256" key="3">
    <source>
        <dbReference type="ARBA" id="ARBA00047116"/>
    </source>
</evidence>
<protein>
    <recommendedName>
        <fullName evidence="1">Translationally-controlled tumor protein</fullName>
    </recommendedName>
</protein>
<reference evidence="6" key="2">
    <citation type="submission" date="2025-08" db="UniProtKB">
        <authorList>
            <consortium name="Ensembl"/>
        </authorList>
    </citation>
    <scope>IDENTIFICATION</scope>
    <source>
        <strain evidence="6">Isolate ISIS603380</strain>
    </source>
</reference>
<dbReference type="InParanoid" id="G3TWM6"/>
<dbReference type="OMA" id="GMHDDSS"/>
<dbReference type="eggNOG" id="KOG1727">
    <property type="taxonomic scope" value="Eukaryota"/>
</dbReference>
<dbReference type="PANTHER" id="PTHR11991">
    <property type="entry name" value="TRANSLATIONALLY CONTROLLED TUMOR PROTEIN-RELATED"/>
    <property type="match status" value="1"/>
</dbReference>
<comment type="similarity">
    <text evidence="4">Belongs to the TCTP family.</text>
</comment>
<dbReference type="InterPro" id="IPR034737">
    <property type="entry name" value="TCTP"/>
</dbReference>
<dbReference type="GeneTree" id="ENSGT00390000006051"/>
<dbReference type="STRING" id="9785.ENSLAFP00000019984"/>
<proteinExistence type="inferred from homology"/>
<reference evidence="6 7" key="1">
    <citation type="submission" date="2009-06" db="EMBL/GenBank/DDBJ databases">
        <title>The Genome Sequence of Loxodonta africana (African elephant).</title>
        <authorList>
            <person name="Di Palma F."/>
            <person name="Heiman D."/>
            <person name="Young S."/>
            <person name="Johnson J."/>
            <person name="Lander E.S."/>
            <person name="Lindblad-Toh K."/>
        </authorList>
    </citation>
    <scope>NUCLEOTIDE SEQUENCE [LARGE SCALE GENOMIC DNA]</scope>
    <source>
        <strain evidence="6 7">Isolate ISIS603380</strain>
    </source>
</reference>
<dbReference type="SUPFAM" id="SSF51316">
    <property type="entry name" value="Mss4-like"/>
    <property type="match status" value="1"/>
</dbReference>
<dbReference type="AlphaFoldDB" id="G3TWM6"/>
<dbReference type="HOGENOM" id="CLU_095877_0_1_1"/>
<comment type="subunit">
    <text evidence="3">Homodimer. Interacts with STEAP3. Interacts with TSC22D1; interaction results in the destabilization of TSC22D1 protein.</text>
</comment>
<keyword evidence="7" id="KW-1185">Reference proteome</keyword>
<dbReference type="Gene3D" id="2.170.150.10">
    <property type="entry name" value="Metal Binding Protein, Guanine Nucleotide Exchange Factor, Chain A"/>
    <property type="match status" value="1"/>
</dbReference>
<evidence type="ECO:0000256" key="1">
    <source>
        <dbReference type="ARBA" id="ARBA00040832"/>
    </source>
</evidence>
<dbReference type="InterPro" id="IPR011057">
    <property type="entry name" value="Mss4-like_sf"/>
</dbReference>
<evidence type="ECO:0000313" key="7">
    <source>
        <dbReference type="Proteomes" id="UP000007646"/>
    </source>
</evidence>
<evidence type="ECO:0000256" key="4">
    <source>
        <dbReference type="PROSITE-ProRule" id="PRU01133"/>
    </source>
</evidence>
<dbReference type="Proteomes" id="UP000007646">
    <property type="component" value="Unassembled WGS sequence"/>
</dbReference>
<feature type="domain" description="TCTP" evidence="5">
    <location>
        <begin position="1"/>
        <end position="166"/>
    </location>
</feature>
<dbReference type="Pfam" id="PF00838">
    <property type="entry name" value="TCTP"/>
    <property type="match status" value="1"/>
</dbReference>
<dbReference type="GO" id="GO:0005509">
    <property type="term" value="F:calcium ion binding"/>
    <property type="evidence" value="ECO:0007669"/>
    <property type="project" value="TreeGrafter"/>
</dbReference>
<dbReference type="InterPro" id="IPR011323">
    <property type="entry name" value="Mss4/transl-control_tumour"/>
</dbReference>
<dbReference type="PANTHER" id="PTHR11991:SF0">
    <property type="entry name" value="TRANSLATIONALLY-CONTROLLED TUMOR PROTEIN"/>
    <property type="match status" value="1"/>
</dbReference>
<accession>G3TWM6</accession>
<dbReference type="GO" id="GO:0005737">
    <property type="term" value="C:cytoplasm"/>
    <property type="evidence" value="ECO:0007669"/>
    <property type="project" value="TreeGrafter"/>
</dbReference>
<evidence type="ECO:0000259" key="5">
    <source>
        <dbReference type="PROSITE" id="PS51797"/>
    </source>
</evidence>
<evidence type="ECO:0000313" key="6">
    <source>
        <dbReference type="Ensembl" id="ENSLAFP00000019984.1"/>
    </source>
</evidence>
<dbReference type="Ensembl" id="ENSLAFT00000029851.1">
    <property type="protein sequence ID" value="ENSLAFP00000019984.1"/>
    <property type="gene ID" value="ENSLAFG00000025535.1"/>
</dbReference>
<dbReference type="PROSITE" id="PS51797">
    <property type="entry name" value="TCTP_3"/>
    <property type="match status" value="1"/>
</dbReference>
<evidence type="ECO:0000256" key="2">
    <source>
        <dbReference type="ARBA" id="ARBA00046053"/>
    </source>
</evidence>
<reference evidence="6" key="3">
    <citation type="submission" date="2025-09" db="UniProtKB">
        <authorList>
            <consortium name="Ensembl"/>
        </authorList>
    </citation>
    <scope>IDENTIFICATION</scope>
    <source>
        <strain evidence="6">Isolate ISIS603380</strain>
    </source>
</reference>
<comment type="function">
    <text evidence="2">Involved in calcium binding and microtubule stabilization. Acts as a negative regulator of TSC22D1-mediated apoptosis, via interaction with and destabilization of TSC22D1 protein.</text>
</comment>